<gene>
    <name evidence="1" type="ORF">BV22DRAFT_1191228</name>
</gene>
<dbReference type="Proteomes" id="UP000790709">
    <property type="component" value="Unassembled WGS sequence"/>
</dbReference>
<evidence type="ECO:0000313" key="2">
    <source>
        <dbReference type="Proteomes" id="UP000790709"/>
    </source>
</evidence>
<protein>
    <submittedName>
        <fullName evidence="1">Uncharacterized protein</fullName>
    </submittedName>
</protein>
<comment type="caution">
    <text evidence="1">The sequence shown here is derived from an EMBL/GenBank/DDBJ whole genome shotgun (WGS) entry which is preliminary data.</text>
</comment>
<dbReference type="EMBL" id="MU266332">
    <property type="protein sequence ID" value="KAH7930396.1"/>
    <property type="molecule type" value="Genomic_DNA"/>
</dbReference>
<organism evidence="1 2">
    <name type="scientific">Leucogyrophana mollusca</name>
    <dbReference type="NCBI Taxonomy" id="85980"/>
    <lineage>
        <taxon>Eukaryota</taxon>
        <taxon>Fungi</taxon>
        <taxon>Dikarya</taxon>
        <taxon>Basidiomycota</taxon>
        <taxon>Agaricomycotina</taxon>
        <taxon>Agaricomycetes</taxon>
        <taxon>Agaricomycetidae</taxon>
        <taxon>Boletales</taxon>
        <taxon>Boletales incertae sedis</taxon>
        <taxon>Leucogyrophana</taxon>
    </lineage>
</organism>
<proteinExistence type="predicted"/>
<evidence type="ECO:0000313" key="1">
    <source>
        <dbReference type="EMBL" id="KAH7930396.1"/>
    </source>
</evidence>
<sequence>MSSARQWFSKRVHNPPSKAAKDIGRSMSTEKLPLHVDTTKSPPGFKFNTFAAVMGKKPKKQHSAFPIQDPPVSPINSPSAIDPPNAPRYTNRPPAKSISSTVRSTDESLDLRTPSDVPRDRISFPRSVLTLSDPDPFAAGAIALPHTMSDPARLSVYSDTSLHEIFASKSEPAVPFRHPSLTSSSSHSHYSSGPISPDMPKAPLSPSADDRSLSPRQHAERSERNRAPGRSWDCIPKPTLNKSGSVATLTDKNRGHDSPTTGRPPSRPRGYTESGSSRSTPTMNRPARNGSTPPSSATTLSPPALPRPLTRQLSNSRIAVVPPTAPPAHELPPPPAAVDNPDDGVDDDSPVTFSGSGSSSSISFASSSSSMRDLEEEDYYNSRYKPLKDRSPGMDREFGTMRRPLKVTGHDSDADIIPPQSPSNSRHPTLTHCLKKSLSHQTLQKPKPGSSSAPVEAQDSKEKAVRKQRSFHQSRLNAPPLPPLRHANSYTPTPSSASDSPSSADARRGNPPQPVRKRLFSGSGQRQPSTSTTTDEDMRSVFSLPTEVDRARVTATRTTASLLDEPVSDNMSTSTHSAGEYVPQHIMSPAEMLKVEACVQSEFEAKYRDALQNRQRGVSFTSASTPLLNAYVKEGLSAAPTSFPRLAPTRSASTAGRGPHTLPRLTTRPSTAQGDSTASTMSSPATTSPSSACPIVGLSPPPRARTRPHTAETTYNDASSSRRSSNVPFNPLTPPPPRKRNIRTSLIGERATPHKSMMRKPSFLDITDDGPSYEDGSFLDFDSGKESLDLSRGTDDETDIIR</sequence>
<accession>A0ACB8BWQ9</accession>
<reference evidence="1" key="1">
    <citation type="journal article" date="2021" name="New Phytol.">
        <title>Evolutionary innovations through gain and loss of genes in the ectomycorrhizal Boletales.</title>
        <authorList>
            <person name="Wu G."/>
            <person name="Miyauchi S."/>
            <person name="Morin E."/>
            <person name="Kuo A."/>
            <person name="Drula E."/>
            <person name="Varga T."/>
            <person name="Kohler A."/>
            <person name="Feng B."/>
            <person name="Cao Y."/>
            <person name="Lipzen A."/>
            <person name="Daum C."/>
            <person name="Hundley H."/>
            <person name="Pangilinan J."/>
            <person name="Johnson J."/>
            <person name="Barry K."/>
            <person name="LaButti K."/>
            <person name="Ng V."/>
            <person name="Ahrendt S."/>
            <person name="Min B."/>
            <person name="Choi I.G."/>
            <person name="Park H."/>
            <person name="Plett J.M."/>
            <person name="Magnuson J."/>
            <person name="Spatafora J.W."/>
            <person name="Nagy L.G."/>
            <person name="Henrissat B."/>
            <person name="Grigoriev I.V."/>
            <person name="Yang Z.L."/>
            <person name="Xu J."/>
            <person name="Martin F.M."/>
        </authorList>
    </citation>
    <scope>NUCLEOTIDE SEQUENCE</scope>
    <source>
        <strain evidence="1">KUC20120723A-06</strain>
    </source>
</reference>
<keyword evidence="2" id="KW-1185">Reference proteome</keyword>
<name>A0ACB8BWQ9_9AGAM</name>